<dbReference type="PANTHER" id="PTHR33745:SF3">
    <property type="entry name" value="RSBT CO-ANTAGONIST PROTEIN RSBRC"/>
    <property type="match status" value="1"/>
</dbReference>
<accession>G2E0H8</accession>
<proteinExistence type="predicted"/>
<keyword evidence="1" id="KW-0597">Phosphoprotein</keyword>
<feature type="domain" description="STAS" evidence="3">
    <location>
        <begin position="187"/>
        <end position="302"/>
    </location>
</feature>
<dbReference type="InterPro" id="IPR036513">
    <property type="entry name" value="STAS_dom_sf"/>
</dbReference>
<evidence type="ECO:0000259" key="3">
    <source>
        <dbReference type="PROSITE" id="PS50801"/>
    </source>
</evidence>
<dbReference type="PATRIC" id="fig|765913.3.peg.1815"/>
<feature type="region of interest" description="Disordered" evidence="2">
    <location>
        <begin position="1"/>
        <end position="25"/>
    </location>
</feature>
<dbReference type="STRING" id="765913.ThidrDRAFT_1791"/>
<dbReference type="SUPFAM" id="SSF52091">
    <property type="entry name" value="SpoIIaa-like"/>
    <property type="match status" value="1"/>
</dbReference>
<dbReference type="Pfam" id="PF01740">
    <property type="entry name" value="STAS"/>
    <property type="match status" value="1"/>
</dbReference>
<evidence type="ECO:0000256" key="2">
    <source>
        <dbReference type="SAM" id="MobiDB-lite"/>
    </source>
</evidence>
<reference evidence="4 5" key="1">
    <citation type="submission" date="2011-06" db="EMBL/GenBank/DDBJ databases">
        <title>The draft genome of Thiorhodococcus drewsii AZ1.</title>
        <authorList>
            <consortium name="US DOE Joint Genome Institute (JGI-PGF)"/>
            <person name="Lucas S."/>
            <person name="Han J."/>
            <person name="Lapidus A."/>
            <person name="Cheng J.-F."/>
            <person name="Goodwin L."/>
            <person name="Pitluck S."/>
            <person name="Peters L."/>
            <person name="Land M.L."/>
            <person name="Hauser L."/>
            <person name="Vogl K."/>
            <person name="Liu Z."/>
            <person name="Imhoff J."/>
            <person name="Thiel V."/>
            <person name="Frigaard N.-U."/>
            <person name="Bryant D.A."/>
            <person name="Woyke T.J."/>
        </authorList>
    </citation>
    <scope>NUCLEOTIDE SEQUENCE [LARGE SCALE GENOMIC DNA]</scope>
    <source>
        <strain evidence="4 5">AZ1</strain>
    </source>
</reference>
<evidence type="ECO:0000256" key="1">
    <source>
        <dbReference type="ARBA" id="ARBA00022553"/>
    </source>
</evidence>
<dbReference type="InterPro" id="IPR002645">
    <property type="entry name" value="STAS_dom"/>
</dbReference>
<dbReference type="InterPro" id="IPR051932">
    <property type="entry name" value="Bact_StressResp_Reg"/>
</dbReference>
<dbReference type="eggNOG" id="COG1366">
    <property type="taxonomic scope" value="Bacteria"/>
</dbReference>
<keyword evidence="5" id="KW-1185">Reference proteome</keyword>
<comment type="caution">
    <text evidence="4">The sequence shown here is derived from an EMBL/GenBank/DDBJ whole genome shotgun (WGS) entry which is preliminary data.</text>
</comment>
<dbReference type="EMBL" id="AFWT01000010">
    <property type="protein sequence ID" value="EGV31906.1"/>
    <property type="molecule type" value="Genomic_DNA"/>
</dbReference>
<dbReference type="CDD" id="cd07041">
    <property type="entry name" value="STAS_RsbR_RsbS_like"/>
    <property type="match status" value="1"/>
</dbReference>
<evidence type="ECO:0000313" key="5">
    <source>
        <dbReference type="Proteomes" id="UP000004200"/>
    </source>
</evidence>
<dbReference type="Gene3D" id="3.30.750.24">
    <property type="entry name" value="STAS domain"/>
    <property type="match status" value="1"/>
</dbReference>
<sequence>MAFPARRGPSILKSRGHTSKQGYHKEPLRTMTTPLKQLLREHRTELLDEWLQRAQTIWSDDGHSENLPHEWTLKLRAIFDDIVAAIDQTPTDTFELNPESPLANHLTQFVTAQARTGNSANRITSLILALKNLLSNRLVTQSHTDALIDLIWLERVFDRLTLLTFSAFVEVRERFIAQQSLSLMELSTPVLRLWNRILMMPLIGVIDTVRAREITEQLLEAIARHEARVTILDLTGVPVIDTGVAQHLMKTIDAARLLGTRVIMTGISPEGAQTLTKLGVHFNDVISRATLRAGIAEALLLIGQRISPIEDRRP</sequence>
<dbReference type="Proteomes" id="UP000004200">
    <property type="component" value="Unassembled WGS sequence"/>
</dbReference>
<protein>
    <submittedName>
        <fullName evidence="4">Anti-sigma-factor antagonist</fullName>
    </submittedName>
</protein>
<organism evidence="4 5">
    <name type="scientific">Thiorhodococcus drewsii AZ1</name>
    <dbReference type="NCBI Taxonomy" id="765913"/>
    <lineage>
        <taxon>Bacteria</taxon>
        <taxon>Pseudomonadati</taxon>
        <taxon>Pseudomonadota</taxon>
        <taxon>Gammaproteobacteria</taxon>
        <taxon>Chromatiales</taxon>
        <taxon>Chromatiaceae</taxon>
        <taxon>Thiorhodococcus</taxon>
    </lineage>
</organism>
<dbReference type="PANTHER" id="PTHR33745">
    <property type="entry name" value="RSBT ANTAGONIST PROTEIN RSBS-RELATED"/>
    <property type="match status" value="1"/>
</dbReference>
<dbReference type="AlphaFoldDB" id="G2E0H8"/>
<evidence type="ECO:0000313" key="4">
    <source>
        <dbReference type="EMBL" id="EGV31906.1"/>
    </source>
</evidence>
<gene>
    <name evidence="4" type="ORF">ThidrDRAFT_1791</name>
</gene>
<dbReference type="PROSITE" id="PS50801">
    <property type="entry name" value="STAS"/>
    <property type="match status" value="1"/>
</dbReference>
<name>G2E0H8_9GAMM</name>